<dbReference type="AlphaFoldDB" id="A0A4Y4B1E2"/>
<dbReference type="OrthoDB" id="624377at2"/>
<dbReference type="RefSeq" id="WP_141384564.1">
    <property type="nucleotide sequence ID" value="NZ_BJNP01000036.1"/>
</dbReference>
<evidence type="ECO:0000313" key="2">
    <source>
        <dbReference type="Proteomes" id="UP000316775"/>
    </source>
</evidence>
<dbReference type="STRING" id="983.SAMN05443543_108133"/>
<organism evidence="1 2">
    <name type="scientific">Flavobacterium flevense</name>
    <dbReference type="NCBI Taxonomy" id="983"/>
    <lineage>
        <taxon>Bacteria</taxon>
        <taxon>Pseudomonadati</taxon>
        <taxon>Bacteroidota</taxon>
        <taxon>Flavobacteriia</taxon>
        <taxon>Flavobacteriales</taxon>
        <taxon>Flavobacteriaceae</taxon>
        <taxon>Flavobacterium</taxon>
    </lineage>
</organism>
<accession>A0A4Y4B1E2</accession>
<proteinExistence type="predicted"/>
<reference evidence="1 2" key="1">
    <citation type="submission" date="2019-06" db="EMBL/GenBank/DDBJ databases">
        <title>Whole genome shotgun sequence of Flavobacterium flevense NBRC 14960.</title>
        <authorList>
            <person name="Hosoyama A."/>
            <person name="Uohara A."/>
            <person name="Ohji S."/>
            <person name="Ichikawa N."/>
        </authorList>
    </citation>
    <scope>NUCLEOTIDE SEQUENCE [LARGE SCALE GENOMIC DNA]</scope>
    <source>
        <strain evidence="1 2">NBRC 14960</strain>
    </source>
</reference>
<comment type="caution">
    <text evidence="1">The sequence shown here is derived from an EMBL/GenBank/DDBJ whole genome shotgun (WGS) entry which is preliminary data.</text>
</comment>
<name>A0A4Y4B1E2_9FLAO</name>
<gene>
    <name evidence="1" type="ORF">FFL01_27510</name>
</gene>
<dbReference type="EMBL" id="BJNP01000036">
    <property type="protein sequence ID" value="GEC73212.1"/>
    <property type="molecule type" value="Genomic_DNA"/>
</dbReference>
<dbReference type="Proteomes" id="UP000316775">
    <property type="component" value="Unassembled WGS sequence"/>
</dbReference>
<sequence length="389" mass="45549">MRFDKIIYIRYMPLTKKIYTDFYMEEVQNAGLEVEYWDLTQMFFKSNFAMEDASNLVKTKVFKSYGELEKAIKDEPALAKVLFISIMTFEGRIKKLYQLFTKYNCKLAVFGRNMFPLAPSKSFFQKLNKISPSAVLNRLKLKKLQKLVNNGKIKKYDIVFLGGSLGWQGIGAIDLNYLKDAEQIKVNSDDYDNYLLLKNQESNNSDNYILFLDEYLPLHPDTVLFNIKNVKAENYYPELNDYFDRVEKQFNLPVVIAAHPKAMCYKTEDFFNGRKVVFNQTVQLTKESTFVIAHDSTSINYPIAFGKKIHFITSKNILKGIEMVHRNVLHFADYLGCNYQFIDDNNAINLIDQISVKKYENYKYSFQTSKETENKTTREIFIDFLTKDL</sequence>
<protein>
    <submittedName>
        <fullName evidence="1">Uncharacterized protein</fullName>
    </submittedName>
</protein>
<evidence type="ECO:0000313" key="1">
    <source>
        <dbReference type="EMBL" id="GEC73212.1"/>
    </source>
</evidence>
<keyword evidence="2" id="KW-1185">Reference proteome</keyword>